<feature type="domain" description="Prokaryotic-type class I peptide chain release factors" evidence="4">
    <location>
        <begin position="60"/>
        <end position="137"/>
    </location>
</feature>
<dbReference type="Pfam" id="PF00472">
    <property type="entry name" value="RF-1"/>
    <property type="match status" value="1"/>
</dbReference>
<dbReference type="EMBL" id="GDHC01019087">
    <property type="protein sequence ID" value="JAP99541.1"/>
    <property type="molecule type" value="Transcribed_RNA"/>
</dbReference>
<dbReference type="InterPro" id="IPR050057">
    <property type="entry name" value="Prokaryotic/Mito_RF"/>
</dbReference>
<reference evidence="7" key="3">
    <citation type="journal article" date="2016" name="Gigascience">
        <title>De novo construction of an expanded transcriptome assembly for the western tarnished plant bug, Lygus hesperus.</title>
        <authorList>
            <person name="Tassone E.E."/>
            <person name="Geib S.M."/>
            <person name="Hall B."/>
            <person name="Fabrick J.A."/>
            <person name="Brent C.S."/>
            <person name="Hull J.J."/>
        </authorList>
    </citation>
    <scope>NUCLEOTIDE SEQUENCE</scope>
</reference>
<reference evidence="6" key="2">
    <citation type="submission" date="2014-07" db="EMBL/GenBank/DDBJ databases">
        <authorList>
            <person name="Hull J."/>
        </authorList>
    </citation>
    <scope>NUCLEOTIDE SEQUENCE</scope>
</reference>
<keyword evidence="3" id="KW-0648">Protein biosynthesis</keyword>
<keyword evidence="2" id="KW-0488">Methylation</keyword>
<accession>A0A0A9YWZ8</accession>
<evidence type="ECO:0000313" key="6">
    <source>
        <dbReference type="EMBL" id="JAG36136.1"/>
    </source>
</evidence>
<evidence type="ECO:0000313" key="7">
    <source>
        <dbReference type="EMBL" id="JAP99541.1"/>
    </source>
</evidence>
<evidence type="ECO:0000256" key="3">
    <source>
        <dbReference type="ARBA" id="ARBA00022917"/>
    </source>
</evidence>
<dbReference type="InterPro" id="IPR005139">
    <property type="entry name" value="PCRF"/>
</dbReference>
<feature type="domain" description="Peptide chain release factor" evidence="5">
    <location>
        <begin position="9"/>
        <end position="50"/>
    </location>
</feature>
<dbReference type="GO" id="GO:0003747">
    <property type="term" value="F:translation release factor activity"/>
    <property type="evidence" value="ECO:0007669"/>
    <property type="project" value="InterPro"/>
</dbReference>
<reference evidence="6" key="1">
    <citation type="journal article" date="2014" name="PLoS ONE">
        <title>Transcriptome-Based Identification of ABC Transporters in the Western Tarnished Plant Bug Lygus hesperus.</title>
        <authorList>
            <person name="Hull J.J."/>
            <person name="Chaney K."/>
            <person name="Geib S.M."/>
            <person name="Fabrick J.A."/>
            <person name="Brent C.S."/>
            <person name="Walsh D."/>
            <person name="Lavine L.C."/>
        </authorList>
    </citation>
    <scope>NUCLEOTIDE SEQUENCE</scope>
</reference>
<dbReference type="EMBL" id="GBHO01007468">
    <property type="protein sequence ID" value="JAG36136.1"/>
    <property type="molecule type" value="Transcribed_RNA"/>
</dbReference>
<comment type="similarity">
    <text evidence="1">Belongs to the prokaryotic/mitochondrial release factor family.</text>
</comment>
<dbReference type="SUPFAM" id="SSF75620">
    <property type="entry name" value="Release factor"/>
    <property type="match status" value="1"/>
</dbReference>
<dbReference type="PANTHER" id="PTHR43804:SF7">
    <property type="entry name" value="LD18447P"/>
    <property type="match status" value="1"/>
</dbReference>
<dbReference type="InterPro" id="IPR000352">
    <property type="entry name" value="Pep_chain_release_fac_I"/>
</dbReference>
<dbReference type="InterPro" id="IPR045853">
    <property type="entry name" value="Pep_chain_release_fac_I_sf"/>
</dbReference>
<evidence type="ECO:0000259" key="4">
    <source>
        <dbReference type="Pfam" id="PF00472"/>
    </source>
</evidence>
<gene>
    <name evidence="6" type="primary">prfA_0</name>
    <name evidence="7" type="synonym">prfA_2</name>
    <name evidence="6" type="ORF">CM83_99570</name>
    <name evidence="7" type="ORF">g.96258</name>
</gene>
<dbReference type="Pfam" id="PF03462">
    <property type="entry name" value="PCRF"/>
    <property type="match status" value="1"/>
</dbReference>
<dbReference type="Gene3D" id="3.30.70.1660">
    <property type="match status" value="1"/>
</dbReference>
<evidence type="ECO:0000259" key="5">
    <source>
        <dbReference type="Pfam" id="PF03462"/>
    </source>
</evidence>
<dbReference type="PANTHER" id="PTHR43804">
    <property type="entry name" value="LD18447P"/>
    <property type="match status" value="1"/>
</dbReference>
<organism evidence="6">
    <name type="scientific">Lygus hesperus</name>
    <name type="common">Western plant bug</name>
    <dbReference type="NCBI Taxonomy" id="30085"/>
    <lineage>
        <taxon>Eukaryota</taxon>
        <taxon>Metazoa</taxon>
        <taxon>Ecdysozoa</taxon>
        <taxon>Arthropoda</taxon>
        <taxon>Hexapoda</taxon>
        <taxon>Insecta</taxon>
        <taxon>Pterygota</taxon>
        <taxon>Neoptera</taxon>
        <taxon>Paraneoptera</taxon>
        <taxon>Hemiptera</taxon>
        <taxon>Heteroptera</taxon>
        <taxon>Panheteroptera</taxon>
        <taxon>Cimicomorpha</taxon>
        <taxon>Miridae</taxon>
        <taxon>Mirini</taxon>
        <taxon>Lygus</taxon>
    </lineage>
</organism>
<dbReference type="GO" id="GO:0005737">
    <property type="term" value="C:cytoplasm"/>
    <property type="evidence" value="ECO:0007669"/>
    <property type="project" value="UniProtKB-ARBA"/>
</dbReference>
<dbReference type="Gene3D" id="3.30.160.20">
    <property type="match status" value="1"/>
</dbReference>
<evidence type="ECO:0000256" key="1">
    <source>
        <dbReference type="ARBA" id="ARBA00010835"/>
    </source>
</evidence>
<name>A0A0A9YWZ8_LYGHE</name>
<protein>
    <submittedName>
        <fullName evidence="6">Peptide chain release factor 1</fullName>
    </submittedName>
</protein>
<proteinExistence type="inferred from homology"/>
<sequence length="139" mass="15152">MTAITGMGMTLVVHGDNVYRYFHHEIGVHKVQRVPVTNAAGKMQTSTACVTLMPVLDPLSVNVREEECKIDYVRGSGPGGQGMQSSSNCVVLTHLPSGIRVKCHQSRSALGNKELALQSVANEILTRRVREQKSKTHNA</sequence>
<evidence type="ECO:0000256" key="2">
    <source>
        <dbReference type="ARBA" id="ARBA00022481"/>
    </source>
</evidence>
<dbReference type="AlphaFoldDB" id="A0A0A9YWZ8"/>